<evidence type="ECO:0000313" key="3">
    <source>
        <dbReference type="Proteomes" id="UP000265916"/>
    </source>
</evidence>
<sequence>MVRPLLLGIGLLAFMTTATQARVTLTTWNDGKSSLQSIWQVRFGYSYSTQYNSYQTYERNTQTPTWNLRPRISFMLNQYINDDLTVGGYVRFMHIFMSRHSRSMNYDYSTGTYSDVTYTATHGKNPIRADRGHFYLDSKTLGRLTVALSTGLYPTQQGAGDVRDFGTNTWFLSNQSRAITYAYLDTQDRLVRYDSPELSADIPLQVSVSYGDMRSNQTNDAGQIKRRYDTEVSGALIYNLPQYKGYVSLLAAQKHVYANYTTKYPTTGYQLMSKFSPIENLMVRAEVGLAKEETATVYNRYRGAGVDLDYRIGRFEPYGGILYMHTITNNKSSGLQQEKKAYEVYVGTTYDLATKVANAFNFMLFAEALHSYVRYEKNYAARLSDHVYTFGGGLLITW</sequence>
<feature type="signal peptide" evidence="1">
    <location>
        <begin position="1"/>
        <end position="21"/>
    </location>
</feature>
<proteinExistence type="predicted"/>
<dbReference type="OrthoDB" id="5672253at2"/>
<accession>A0A3A1YQU9</accession>
<evidence type="ECO:0000313" key="2">
    <source>
        <dbReference type="EMBL" id="RIY39856.1"/>
    </source>
</evidence>
<evidence type="ECO:0008006" key="4">
    <source>
        <dbReference type="Google" id="ProtNLM"/>
    </source>
</evidence>
<keyword evidence="1" id="KW-0732">Signal</keyword>
<organism evidence="2 3">
    <name type="scientific">Psittacicella hinzii</name>
    <dbReference type="NCBI Taxonomy" id="2028575"/>
    <lineage>
        <taxon>Bacteria</taxon>
        <taxon>Pseudomonadati</taxon>
        <taxon>Pseudomonadota</taxon>
        <taxon>Gammaproteobacteria</taxon>
        <taxon>Pasteurellales</taxon>
        <taxon>Psittacicellaceae</taxon>
        <taxon>Psittacicella</taxon>
    </lineage>
</organism>
<dbReference type="RefSeq" id="WP_119530213.1">
    <property type="nucleotide sequence ID" value="NZ_JBHSSP010000010.1"/>
</dbReference>
<evidence type="ECO:0000256" key="1">
    <source>
        <dbReference type="SAM" id="SignalP"/>
    </source>
</evidence>
<feature type="chain" id="PRO_5017353196" description="DUF3570 domain-containing protein" evidence="1">
    <location>
        <begin position="22"/>
        <end position="398"/>
    </location>
</feature>
<name>A0A3A1YQU9_9GAMM</name>
<dbReference type="Proteomes" id="UP000265916">
    <property type="component" value="Unassembled WGS sequence"/>
</dbReference>
<dbReference type="AlphaFoldDB" id="A0A3A1YQU9"/>
<dbReference type="SUPFAM" id="SSF56935">
    <property type="entry name" value="Porins"/>
    <property type="match status" value="1"/>
</dbReference>
<protein>
    <recommendedName>
        <fullName evidence="4">DUF3570 domain-containing protein</fullName>
    </recommendedName>
</protein>
<comment type="caution">
    <text evidence="2">The sequence shown here is derived from an EMBL/GenBank/DDBJ whole genome shotgun (WGS) entry which is preliminary data.</text>
</comment>
<reference evidence="2 3" key="1">
    <citation type="submission" date="2017-08" db="EMBL/GenBank/DDBJ databases">
        <title>Reclassification of Bisgaard taxon 37 and 44.</title>
        <authorList>
            <person name="Christensen H."/>
        </authorList>
    </citation>
    <scope>NUCLEOTIDE SEQUENCE [LARGE SCALE GENOMIC DNA]</scope>
    <source>
        <strain evidence="2 3">111</strain>
    </source>
</reference>
<dbReference type="EMBL" id="NRJG01000023">
    <property type="protein sequence ID" value="RIY39856.1"/>
    <property type="molecule type" value="Genomic_DNA"/>
</dbReference>
<keyword evidence="3" id="KW-1185">Reference proteome</keyword>
<gene>
    <name evidence="2" type="ORF">CKF58_01435</name>
</gene>